<evidence type="ECO:0000313" key="3">
    <source>
        <dbReference type="Proteomes" id="UP000279457"/>
    </source>
</evidence>
<keyword evidence="3" id="KW-1185">Reference proteome</keyword>
<evidence type="ECO:0000256" key="1">
    <source>
        <dbReference type="SAM" id="SignalP"/>
    </source>
</evidence>
<dbReference type="RefSeq" id="WP_124231785.1">
    <property type="nucleotide sequence ID" value="NZ_RHHM01000002.1"/>
</dbReference>
<gene>
    <name evidence="2" type="ORF">EB241_03335</name>
</gene>
<dbReference type="InterPro" id="IPR014508">
    <property type="entry name" value="UCP020555_TPR-like"/>
</dbReference>
<feature type="chain" id="PRO_5018186720" evidence="1">
    <location>
        <begin position="21"/>
        <end position="117"/>
    </location>
</feature>
<dbReference type="AlphaFoldDB" id="A0A3N6S3N6"/>
<dbReference type="PIRSF" id="PIRSF020555">
    <property type="entry name" value="UCP020555"/>
    <property type="match status" value="1"/>
</dbReference>
<feature type="signal peptide" evidence="1">
    <location>
        <begin position="1"/>
        <end position="20"/>
    </location>
</feature>
<evidence type="ECO:0000313" key="2">
    <source>
        <dbReference type="EMBL" id="RQM39477.1"/>
    </source>
</evidence>
<dbReference type="OrthoDB" id="9800218at2"/>
<dbReference type="PROSITE" id="PS51257">
    <property type="entry name" value="PROKAR_LIPOPROTEIN"/>
    <property type="match status" value="1"/>
</dbReference>
<organism evidence="2 3">
    <name type="scientific">Erwinia psidii</name>
    <dbReference type="NCBI Taxonomy" id="69224"/>
    <lineage>
        <taxon>Bacteria</taxon>
        <taxon>Pseudomonadati</taxon>
        <taxon>Pseudomonadota</taxon>
        <taxon>Gammaproteobacteria</taxon>
        <taxon>Enterobacterales</taxon>
        <taxon>Erwiniaceae</taxon>
        <taxon>Erwinia</taxon>
    </lineage>
</organism>
<dbReference type="Pfam" id="PF16068">
    <property type="entry name" value="DUF4810"/>
    <property type="match status" value="1"/>
</dbReference>
<keyword evidence="1" id="KW-0732">Signal</keyword>
<dbReference type="EMBL" id="RHHM01000002">
    <property type="protein sequence ID" value="RQM39477.1"/>
    <property type="molecule type" value="Genomic_DNA"/>
</dbReference>
<comment type="caution">
    <text evidence="2">The sequence shown here is derived from an EMBL/GenBank/DDBJ whole genome shotgun (WGS) entry which is preliminary data.</text>
</comment>
<protein>
    <submittedName>
        <fullName evidence="2">DUF4810 domain-containing protein</fullName>
    </submittedName>
</protein>
<accession>A0A3N6S3N6</accession>
<dbReference type="Proteomes" id="UP000279457">
    <property type="component" value="Unassembled WGS sequence"/>
</dbReference>
<sequence>MNHIKSILAASAVLLLAACAQKPATTYYWGDYQSSIYRYYQNTSSSEKEIANLNKVIQEAHARNKPVAPGLHAQLGLLYANSGHSELAFQQFTAEKTAFPESASYMDFLMRNKQSAK</sequence>
<proteinExistence type="predicted"/>
<reference evidence="2 3" key="1">
    <citation type="submission" date="2018-10" db="EMBL/GenBank/DDBJ databases">
        <title>Draft genome sequence for the type isolate of Erwinia psidii, agent causal of bacterial blight in guava (Psidium guajava) and wilt and die-back of Eucalyptus spp.</title>
        <authorList>
            <person name="Hermenegildo P.S."/>
            <person name="Santos S.A."/>
            <person name="Guimaraes L.M.S."/>
            <person name="Vidigal P.M.P."/>
            <person name="Pereira I.C."/>
            <person name="Badel J.L."/>
            <person name="Alfenas-Zerbini P."/>
            <person name="Ferreira M.A.S.V."/>
            <person name="Alfenas A.C."/>
        </authorList>
    </citation>
    <scope>NUCLEOTIDE SEQUENCE [LARGE SCALE GENOMIC DNA]</scope>
    <source>
        <strain evidence="2 3">IBSBF 435</strain>
    </source>
</reference>
<name>A0A3N6S3N6_9GAMM</name>